<dbReference type="EMBL" id="JAAGUZ010000056">
    <property type="protein sequence ID" value="NEW46638.1"/>
    <property type="molecule type" value="Genomic_DNA"/>
</dbReference>
<evidence type="ECO:0008006" key="3">
    <source>
        <dbReference type="Google" id="ProtNLM"/>
    </source>
</evidence>
<proteinExistence type="predicted"/>
<name>A0A6P1D963_9NOCA</name>
<accession>A0A6P1D963</accession>
<evidence type="ECO:0000313" key="2">
    <source>
        <dbReference type="Proteomes" id="UP000468928"/>
    </source>
</evidence>
<dbReference type="RefSeq" id="WP_163824186.1">
    <property type="nucleotide sequence ID" value="NZ_JAAGUY010000007.1"/>
</dbReference>
<evidence type="ECO:0000313" key="1">
    <source>
        <dbReference type="EMBL" id="NEW46638.1"/>
    </source>
</evidence>
<comment type="caution">
    <text evidence="1">The sequence shown here is derived from an EMBL/GenBank/DDBJ whole genome shotgun (WGS) entry which is preliminary data.</text>
</comment>
<dbReference type="SUPFAM" id="SSF47789">
    <property type="entry name" value="C-terminal domain of RNA polymerase alpha subunit"/>
    <property type="match status" value="1"/>
</dbReference>
<dbReference type="AlphaFoldDB" id="A0A6P1D963"/>
<organism evidence="1 2">
    <name type="scientific">Nocardia cyriacigeorgica</name>
    <dbReference type="NCBI Taxonomy" id="135487"/>
    <lineage>
        <taxon>Bacteria</taxon>
        <taxon>Bacillati</taxon>
        <taxon>Actinomycetota</taxon>
        <taxon>Actinomycetes</taxon>
        <taxon>Mycobacteriales</taxon>
        <taxon>Nocardiaceae</taxon>
        <taxon>Nocardia</taxon>
    </lineage>
</organism>
<gene>
    <name evidence="1" type="ORF">GV789_19610</name>
</gene>
<reference evidence="1 2" key="1">
    <citation type="submission" date="2020-01" db="EMBL/GenBank/DDBJ databases">
        <title>Genetics and antimicrobial susceptibilities of Nocardia species isolated from the soil; a comparison with species isolated from humans.</title>
        <authorList>
            <person name="Carrasco G."/>
            <person name="Monzon S."/>
            <person name="Sansegundo M."/>
            <person name="Garcia E."/>
            <person name="Garrido N."/>
            <person name="Medina M.J."/>
            <person name="Villalon P."/>
            <person name="Ramirez-Arocha A.C."/>
            <person name="Jimenez P."/>
            <person name="Cuesta I."/>
            <person name="Valdezate S."/>
        </authorList>
    </citation>
    <scope>NUCLEOTIDE SEQUENCE [LARGE SCALE GENOMIC DNA]</scope>
    <source>
        <strain evidence="1 2">CNM20110639</strain>
    </source>
</reference>
<sequence>MTTRAQESGDLPTSIGKPATRALHGAGITTLAELATHTRAELLALHGFGPKAARVLDEALQNHGISFAGE</sequence>
<dbReference type="Gene3D" id="1.10.150.20">
    <property type="entry name" value="5' to 3' exonuclease, C-terminal subdomain"/>
    <property type="match status" value="1"/>
</dbReference>
<dbReference type="Proteomes" id="UP000468928">
    <property type="component" value="Unassembled WGS sequence"/>
</dbReference>
<dbReference type="Pfam" id="PF14520">
    <property type="entry name" value="HHH_5"/>
    <property type="match status" value="1"/>
</dbReference>
<protein>
    <recommendedName>
        <fullName evidence="3">DNA-binding protein</fullName>
    </recommendedName>
</protein>